<proteinExistence type="predicted"/>
<dbReference type="AlphaFoldDB" id="A0AAJ0BEE4"/>
<accession>A0AAJ0BEE4</accession>
<comment type="caution">
    <text evidence="2">The sequence shown here is derived from an EMBL/GenBank/DDBJ whole genome shotgun (WGS) entry which is preliminary data.</text>
</comment>
<reference evidence="2" key="1">
    <citation type="submission" date="2023-06" db="EMBL/GenBank/DDBJ databases">
        <title>Genome-scale phylogeny and comparative genomics of the fungal order Sordariales.</title>
        <authorList>
            <consortium name="Lawrence Berkeley National Laboratory"/>
            <person name="Hensen N."/>
            <person name="Bonometti L."/>
            <person name="Westerberg I."/>
            <person name="Brannstrom I.O."/>
            <person name="Guillou S."/>
            <person name="Cros-Aarteil S."/>
            <person name="Calhoun S."/>
            <person name="Haridas S."/>
            <person name="Kuo A."/>
            <person name="Mondo S."/>
            <person name="Pangilinan J."/>
            <person name="Riley R."/>
            <person name="Labutti K."/>
            <person name="Andreopoulos B."/>
            <person name="Lipzen A."/>
            <person name="Chen C."/>
            <person name="Yanf M."/>
            <person name="Daum C."/>
            <person name="Ng V."/>
            <person name="Clum A."/>
            <person name="Steindorff A."/>
            <person name="Ohm R."/>
            <person name="Martin F."/>
            <person name="Silar P."/>
            <person name="Natvig D."/>
            <person name="Lalanne C."/>
            <person name="Gautier V."/>
            <person name="Ament-Velasquez S.L."/>
            <person name="Kruys A."/>
            <person name="Hutchinson M.I."/>
            <person name="Powell A.J."/>
            <person name="Barry K."/>
            <person name="Miller A.N."/>
            <person name="Grigoriev I.V."/>
            <person name="Debuchy R."/>
            <person name="Gladieux P."/>
            <person name="Thoren M.H."/>
            <person name="Johannesson H."/>
        </authorList>
    </citation>
    <scope>NUCLEOTIDE SEQUENCE</scope>
    <source>
        <strain evidence="2">PSN4</strain>
    </source>
</reference>
<feature type="transmembrane region" description="Helical" evidence="1">
    <location>
        <begin position="21"/>
        <end position="44"/>
    </location>
</feature>
<dbReference type="PANTHER" id="PTHR11567:SF195">
    <property type="entry name" value="ACID PHOSPHATASE, PUTATIVE (AFU_ORTHOLOGUE AFUA_3G14570)-RELATED"/>
    <property type="match status" value="1"/>
</dbReference>
<dbReference type="EMBL" id="MU839835">
    <property type="protein sequence ID" value="KAK1754356.1"/>
    <property type="molecule type" value="Genomic_DNA"/>
</dbReference>
<evidence type="ECO:0000256" key="1">
    <source>
        <dbReference type="SAM" id="Phobius"/>
    </source>
</evidence>
<sequence>MAVATLSPRTLPSQACCRENLATKLVILGGVALLLLSVISGTMWSSMSRRLASQLGFGLGMVVTTAVGQNLSSTANGTVDFGWYAPSQTQINNLTAVADGKGVYGFIYNTSDTLDDRYGTYNWCNMPHVRRREYVTVGEEYELIYVELIHRHHKRTPYASNAFPVEPQPWDCDDQVMFHYSTPVPINGTRPWDANSTAMPVYWRLLSILNPFADGKPGLQGNCQFPQITSGGLADSLQHGADLYEVYHDLHGLLPGRDNASWRNRVVYRVTNNMITSQVVGMVLGGTWGAKAADLGLGVAVEPEDIDSLEPKYPCPIASSLFSKIQSSSNEAWKKHLDALKPLFETLDEASGVSPADATFHKDVDHYYDNLSAKLCHQRPLPCRPVDKSKFMKCVSQDDADAVFRFGHWEYDQIYRSAGPDTLNASSASFGVWVRQLGMNLRDATDPEKSMGTVYRHHVAHDGSVSRLLSILQADVMVWPGMGSEVVFELYRVRDGVNRTGDGGFYVRVLFGGKVLRSSNPSLGVMWLVPLDVLLGYFDGLTGTDPDSVVKKCNGI</sequence>
<evidence type="ECO:0000313" key="2">
    <source>
        <dbReference type="EMBL" id="KAK1754356.1"/>
    </source>
</evidence>
<dbReference type="PANTHER" id="PTHR11567">
    <property type="entry name" value="ACID PHOSPHATASE-RELATED"/>
    <property type="match status" value="1"/>
</dbReference>
<dbReference type="Gene3D" id="3.40.50.1240">
    <property type="entry name" value="Phosphoglycerate mutase-like"/>
    <property type="match status" value="1"/>
</dbReference>
<dbReference type="InterPro" id="IPR029033">
    <property type="entry name" value="His_PPase_superfam"/>
</dbReference>
<organism evidence="2 3">
    <name type="scientific">Echria macrotheca</name>
    <dbReference type="NCBI Taxonomy" id="438768"/>
    <lineage>
        <taxon>Eukaryota</taxon>
        <taxon>Fungi</taxon>
        <taxon>Dikarya</taxon>
        <taxon>Ascomycota</taxon>
        <taxon>Pezizomycotina</taxon>
        <taxon>Sordariomycetes</taxon>
        <taxon>Sordariomycetidae</taxon>
        <taxon>Sordariales</taxon>
        <taxon>Schizotheciaceae</taxon>
        <taxon>Echria</taxon>
    </lineage>
</organism>
<keyword evidence="1" id="KW-0472">Membrane</keyword>
<keyword evidence="1" id="KW-1133">Transmembrane helix</keyword>
<dbReference type="GO" id="GO:0016791">
    <property type="term" value="F:phosphatase activity"/>
    <property type="evidence" value="ECO:0007669"/>
    <property type="project" value="TreeGrafter"/>
</dbReference>
<dbReference type="SUPFAM" id="SSF53254">
    <property type="entry name" value="Phosphoglycerate mutase-like"/>
    <property type="match status" value="1"/>
</dbReference>
<dbReference type="Proteomes" id="UP001239445">
    <property type="component" value="Unassembled WGS sequence"/>
</dbReference>
<keyword evidence="1" id="KW-0812">Transmembrane</keyword>
<keyword evidence="3" id="KW-1185">Reference proteome</keyword>
<name>A0AAJ0BEE4_9PEZI</name>
<protein>
    <submittedName>
        <fullName evidence="2">Counting factor 60</fullName>
    </submittedName>
</protein>
<gene>
    <name evidence="2" type="ORF">QBC47DRAFT_216730</name>
</gene>
<evidence type="ECO:0000313" key="3">
    <source>
        <dbReference type="Proteomes" id="UP001239445"/>
    </source>
</evidence>
<dbReference type="InterPro" id="IPR050645">
    <property type="entry name" value="Histidine_acid_phosphatase"/>
</dbReference>